<evidence type="ECO:0000313" key="1">
    <source>
        <dbReference type="EMBL" id="MBH8553410.1"/>
    </source>
</evidence>
<sequence length="56" mass="5836">MEVPLQLGVSIGTNGWSQWIASITKTPGVHSLLPGKGGVSIGMGIKQSGTKREPFT</sequence>
<comment type="caution">
    <text evidence="1">The sequence shown here is derived from an EMBL/GenBank/DDBJ whole genome shotgun (WGS) entry which is preliminary data.</text>
</comment>
<protein>
    <submittedName>
        <fullName evidence="1">Uncharacterized protein</fullName>
    </submittedName>
</protein>
<dbReference type="AlphaFoldDB" id="A0A8J7HHX6"/>
<evidence type="ECO:0000313" key="2">
    <source>
        <dbReference type="Proteomes" id="UP000599391"/>
    </source>
</evidence>
<dbReference type="Proteomes" id="UP000599391">
    <property type="component" value="Unassembled WGS sequence"/>
</dbReference>
<proteinExistence type="predicted"/>
<organism evidence="1 2">
    <name type="scientific">Atlanticothrix silvestris CENA357</name>
    <dbReference type="NCBI Taxonomy" id="1725252"/>
    <lineage>
        <taxon>Bacteria</taxon>
        <taxon>Bacillati</taxon>
        <taxon>Cyanobacteriota</taxon>
        <taxon>Cyanophyceae</taxon>
        <taxon>Nostocales</taxon>
        <taxon>Nodulariaceae</taxon>
        <taxon>Atlanticothrix</taxon>
        <taxon>Atlanticothrix silvestris</taxon>
    </lineage>
</organism>
<gene>
    <name evidence="1" type="ORF">I8751_13700</name>
</gene>
<accession>A0A8J7HHX6</accession>
<reference evidence="1 2" key="1">
    <citation type="journal article" date="2021" name="Int. J. Syst. Evol. Microbiol.">
        <title>Amazonocrinis nigriterrae gen. nov., sp. nov., Atlanticothrix silvestris gen. nov., sp. nov. and Dendronalium phyllosphericum gen. nov., sp. nov., nostocacean cyanobacteria from Brazilian environments.</title>
        <authorList>
            <person name="Alvarenga D.O."/>
            <person name="Andreote A.P.D."/>
            <person name="Branco L.H.Z."/>
            <person name="Delbaje E."/>
            <person name="Cruz R.B."/>
            <person name="Varani A.M."/>
            <person name="Fiore M.F."/>
        </authorList>
    </citation>
    <scope>NUCLEOTIDE SEQUENCE [LARGE SCALE GENOMIC DNA]</scope>
    <source>
        <strain evidence="1 2">CENA357</strain>
    </source>
</reference>
<name>A0A8J7HHX6_9CYAN</name>
<keyword evidence="2" id="KW-1185">Reference proteome</keyword>
<dbReference type="EMBL" id="JAECZB010000031">
    <property type="protein sequence ID" value="MBH8553410.1"/>
    <property type="molecule type" value="Genomic_DNA"/>
</dbReference>